<dbReference type="InterPro" id="IPR010732">
    <property type="entry name" value="T6SS_TssG-like"/>
</dbReference>
<accession>F4C6C1</accession>
<evidence type="ECO:0000313" key="1">
    <source>
        <dbReference type="EMBL" id="ADZ81344.1"/>
    </source>
</evidence>
<proteinExistence type="predicted"/>
<dbReference type="PANTHER" id="PTHR35564">
    <property type="match status" value="1"/>
</dbReference>
<dbReference type="Pfam" id="PF06996">
    <property type="entry name" value="T6SS_TssG"/>
    <property type="match status" value="1"/>
</dbReference>
<reference evidence="1" key="1">
    <citation type="submission" date="2011-03" db="EMBL/GenBank/DDBJ databases">
        <title>Complete sequence of Sphingobacterium sp. 21.</title>
        <authorList>
            <consortium name="US DOE Joint Genome Institute"/>
            <person name="Lucas S."/>
            <person name="Copeland A."/>
            <person name="Lapidus A."/>
            <person name="Cheng J.-F."/>
            <person name="Goodwin L."/>
            <person name="Pitluck S."/>
            <person name="Davenport K."/>
            <person name="Detter J.C."/>
            <person name="Han C."/>
            <person name="Tapia R."/>
            <person name="Land M."/>
            <person name="Hauser L."/>
            <person name="Kyrpides N."/>
            <person name="Ivanova N."/>
            <person name="Ovchinnikova G."/>
            <person name="Pagani I."/>
            <person name="Siebers A.K."/>
            <person name="Allgaier M."/>
            <person name="Thelen M.P."/>
            <person name="Hugenholtz P."/>
            <person name="Woyke T."/>
        </authorList>
    </citation>
    <scope>NUCLEOTIDE SEQUENCE</scope>
    <source>
        <strain evidence="1">21</strain>
    </source>
</reference>
<dbReference type="STRING" id="743722.Sph21_4837"/>
<evidence type="ECO:0008006" key="2">
    <source>
        <dbReference type="Google" id="ProtNLM"/>
    </source>
</evidence>
<gene>
    <name evidence="1" type="ordered locus">Sph21_4837</name>
</gene>
<dbReference type="EMBL" id="CP002584">
    <property type="protein sequence ID" value="ADZ81344.1"/>
    <property type="molecule type" value="Genomic_DNA"/>
</dbReference>
<name>F4C6C1_SPHS2</name>
<organism evidence="1">
    <name type="scientific">Sphingobacterium sp. (strain 21)</name>
    <dbReference type="NCBI Taxonomy" id="743722"/>
    <lineage>
        <taxon>Bacteria</taxon>
        <taxon>Pseudomonadati</taxon>
        <taxon>Bacteroidota</taxon>
        <taxon>Sphingobacteriia</taxon>
        <taxon>Sphingobacteriales</taxon>
        <taxon>Sphingobacteriaceae</taxon>
        <taxon>Sphingobacterium</taxon>
    </lineage>
</organism>
<dbReference type="AlphaFoldDB" id="F4C6C1"/>
<dbReference type="PATRIC" id="fig|743722.3.peg.5134"/>
<sequence>MIPQIYTTHINSLTTDFKASSIIAAILEEGEMQDDLVEIVPSGPDRSVYAKEIKGVEHYYSETLMQDRVVIKVNREGFYDMLPEGLFHRIPKYKDRMTKEEMIAHVRERREEEKFARQFFMPFEAALYHLRMLLDLYENRLDKRSSYRDLAKLFVPLWPEFATLDNEQCIVWMHLIPYIPHKRNDLSFLESAIEALFNVRGKVICQTQCTIKTEIPPAHQFALGNGYLGVDTIIGRHFMHQEDKVRILMGPAPIEKLLCFLPQQSNRRTLDTLCHYLLPIDTAVELQLSYLPGDRVGSLGKDSKYALLGYTAHLSIDQD</sequence>
<dbReference type="HOGENOM" id="CLU_076544_1_0_10"/>
<dbReference type="KEGG" id="shg:Sph21_4837"/>
<dbReference type="eggNOG" id="COG3520">
    <property type="taxonomic scope" value="Bacteria"/>
</dbReference>
<dbReference type="PANTHER" id="PTHR35564:SF4">
    <property type="entry name" value="CYTOPLASMIC PROTEIN"/>
    <property type="match status" value="1"/>
</dbReference>
<protein>
    <recommendedName>
        <fullName evidence="2">Type VI secretion system baseplate subunit TssG</fullName>
    </recommendedName>
</protein>